<gene>
    <name evidence="1" type="ORF">F3168_10635</name>
</gene>
<organism evidence="1 2">
    <name type="scientific">Sandarakinorhabdus fusca</name>
    <dbReference type="NCBI Taxonomy" id="1439888"/>
    <lineage>
        <taxon>Bacteria</taxon>
        <taxon>Pseudomonadati</taxon>
        <taxon>Pseudomonadota</taxon>
        <taxon>Alphaproteobacteria</taxon>
        <taxon>Sphingomonadales</taxon>
        <taxon>Sphingosinicellaceae</taxon>
        <taxon>Sandarakinorhabdus</taxon>
    </lineage>
</organism>
<comment type="caution">
    <text evidence="1">The sequence shown here is derived from an EMBL/GenBank/DDBJ whole genome shotgun (WGS) entry which is preliminary data.</text>
</comment>
<dbReference type="RefSeq" id="WP_152578148.1">
    <property type="nucleotide sequence ID" value="NZ_JAATJI010000002.1"/>
</dbReference>
<dbReference type="EMBL" id="WIOL01000003">
    <property type="protein sequence ID" value="MQT17717.1"/>
    <property type="molecule type" value="Genomic_DNA"/>
</dbReference>
<evidence type="ECO:0000313" key="2">
    <source>
        <dbReference type="Proteomes" id="UP000481327"/>
    </source>
</evidence>
<proteinExistence type="predicted"/>
<keyword evidence="2" id="KW-1185">Reference proteome</keyword>
<dbReference type="PROSITE" id="PS51257">
    <property type="entry name" value="PROKAR_LIPOPROTEIN"/>
    <property type="match status" value="1"/>
</dbReference>
<protein>
    <submittedName>
        <fullName evidence="1">Uncharacterized protein</fullName>
    </submittedName>
</protein>
<name>A0A7C9GPP5_9SPHN</name>
<sequence>MRQLAFVTLPLALLVAGCVGEMKGNWPSLAPRPGEVGDAIPVTGPCAGCGQDMVAPAAVPVPVAAPLPLPADIGSRLASVEKTIAAVEAEAPAKARTARAAIAAAGRSADRAGDAEVERSRFESLFLSLSIEEQRLDGIGDDAAGRDGAAAVMDRIAALRTRLAALQQLRTSLPD</sequence>
<accession>A0A7C9GPP5</accession>
<dbReference type="Proteomes" id="UP000481327">
    <property type="component" value="Unassembled WGS sequence"/>
</dbReference>
<dbReference type="AlphaFoldDB" id="A0A7C9GPP5"/>
<reference evidence="1 2" key="1">
    <citation type="submission" date="2019-09" db="EMBL/GenBank/DDBJ databases">
        <title>Polymorphobacter sp. isolated from a lake in China.</title>
        <authorList>
            <person name="Liu Z."/>
        </authorList>
    </citation>
    <scope>NUCLEOTIDE SEQUENCE [LARGE SCALE GENOMIC DNA]</scope>
    <source>
        <strain evidence="1 2">D40P</strain>
    </source>
</reference>
<evidence type="ECO:0000313" key="1">
    <source>
        <dbReference type="EMBL" id="MQT17717.1"/>
    </source>
</evidence>